<organism evidence="2 3">
    <name type="scientific">Corynebacterium doosanense CAU 212 = DSM 45436</name>
    <dbReference type="NCBI Taxonomy" id="558173"/>
    <lineage>
        <taxon>Bacteria</taxon>
        <taxon>Bacillati</taxon>
        <taxon>Actinomycetota</taxon>
        <taxon>Actinomycetes</taxon>
        <taxon>Mycobacteriales</taxon>
        <taxon>Corynebacteriaceae</taxon>
        <taxon>Corynebacterium</taxon>
    </lineage>
</organism>
<name>A0A097ID18_9CORY</name>
<evidence type="ECO:0000313" key="2">
    <source>
        <dbReference type="EMBL" id="AIT60021.1"/>
    </source>
</evidence>
<dbReference type="InterPro" id="IPR011059">
    <property type="entry name" value="Metal-dep_hydrolase_composite"/>
</dbReference>
<dbReference type="Proteomes" id="UP000029914">
    <property type="component" value="Chromosome"/>
</dbReference>
<dbReference type="Gene3D" id="2.30.40.10">
    <property type="entry name" value="Urease, subunit C, domain 1"/>
    <property type="match status" value="1"/>
</dbReference>
<evidence type="ECO:0000313" key="3">
    <source>
        <dbReference type="Proteomes" id="UP000029914"/>
    </source>
</evidence>
<dbReference type="PANTHER" id="PTHR43135:SF3">
    <property type="entry name" value="ALPHA-D-RIBOSE 1-METHYLPHOSPHONATE 5-TRIPHOSPHATE DIPHOSPHATASE"/>
    <property type="match status" value="1"/>
</dbReference>
<dbReference type="EMBL" id="CP006764">
    <property type="protein sequence ID" value="AIT60021.1"/>
    <property type="molecule type" value="Genomic_DNA"/>
</dbReference>
<dbReference type="Gene3D" id="3.40.50.10910">
    <property type="entry name" value="Amidohydrolase"/>
    <property type="match status" value="1"/>
</dbReference>
<keyword evidence="2" id="KW-0378">Hydrolase</keyword>
<sequence>MTDSTLGAVSATAITNTRVFDGHSLSAPTTVVVQPDGRIGDGSADAVVVGAAVVNAEGTVLLPGLIDCHMHLKGRESLETLATYGVTTGLDMATWPASQFQSLRGLRGVADFRTAGMAATSQGSTHSRIPTYPDVALVDSPDKAERFVEVQVADGVDYIKIVADLPGPTQDVLDALVAAAHARGLKVIAHAALYEAVRMSLAAGADMITHAPLDRALDDATAETMLAQGTVFIPTLTMMKGIAANLTAAGVPGVSYAPAHESTRAMHAAGVPVLAGTDAYIGSFTRASPPYGESMHDEDAYIGSLTRASPPYGESMHDELALLVDAGLSTAEALRAATSTAAHAFSLDDRGAITPGLRADLVLVDGDPLTDIAAARRVLRVWCGGIEV</sequence>
<dbReference type="HOGENOM" id="CLU_023620_6_1_11"/>
<feature type="domain" description="Amidohydrolase-related" evidence="1">
    <location>
        <begin position="60"/>
        <end position="385"/>
    </location>
</feature>
<dbReference type="OrthoDB" id="3514520at2"/>
<dbReference type="SUPFAM" id="SSF51338">
    <property type="entry name" value="Composite domain of metallo-dependent hydrolases"/>
    <property type="match status" value="1"/>
</dbReference>
<dbReference type="STRING" id="558173.CDOO_00905"/>
<dbReference type="GO" id="GO:0016810">
    <property type="term" value="F:hydrolase activity, acting on carbon-nitrogen (but not peptide) bonds"/>
    <property type="evidence" value="ECO:0007669"/>
    <property type="project" value="InterPro"/>
</dbReference>
<proteinExistence type="predicted"/>
<evidence type="ECO:0000259" key="1">
    <source>
        <dbReference type="Pfam" id="PF01979"/>
    </source>
</evidence>
<dbReference type="InterPro" id="IPR051781">
    <property type="entry name" value="Metallo-dep_Hydrolase"/>
</dbReference>
<gene>
    <name evidence="2" type="ORF">CDOO_00905</name>
</gene>
<dbReference type="RefSeq" id="WP_018023057.1">
    <property type="nucleotide sequence ID" value="NZ_AQUX01000027.1"/>
</dbReference>
<keyword evidence="3" id="KW-1185">Reference proteome</keyword>
<dbReference type="AlphaFoldDB" id="A0A097ID18"/>
<dbReference type="SUPFAM" id="SSF51556">
    <property type="entry name" value="Metallo-dependent hydrolases"/>
    <property type="match status" value="1"/>
</dbReference>
<dbReference type="Gene3D" id="1.20.58.520">
    <property type="entry name" value="Amidohydrolase"/>
    <property type="match status" value="1"/>
</dbReference>
<dbReference type="InterPro" id="IPR006680">
    <property type="entry name" value="Amidohydro-rel"/>
</dbReference>
<reference evidence="2 3" key="1">
    <citation type="submission" date="2013-09" db="EMBL/GenBank/DDBJ databases">
        <title>Complete genome sequence of Corynebacterium doosanense CAU 212(T) (=DSM 45436(T)), isolated from activated sludge.</title>
        <authorList>
            <person name="Schaffert L."/>
            <person name="Albersmeier A."/>
            <person name="Kalinowski J."/>
            <person name="Ruckert C."/>
        </authorList>
    </citation>
    <scope>NUCLEOTIDE SEQUENCE [LARGE SCALE GENOMIC DNA]</scope>
    <source>
        <strain evidence="2 3">CAU 212</strain>
    </source>
</reference>
<accession>A0A097ID18</accession>
<protein>
    <submittedName>
        <fullName evidence="2">Amidohydrolase</fullName>
    </submittedName>
</protein>
<dbReference type="Gene3D" id="3.30.110.90">
    <property type="entry name" value="Amidohydrolase"/>
    <property type="match status" value="1"/>
</dbReference>
<dbReference type="eggNOG" id="COG1228">
    <property type="taxonomic scope" value="Bacteria"/>
</dbReference>
<dbReference type="Pfam" id="PF01979">
    <property type="entry name" value="Amidohydro_1"/>
    <property type="match status" value="1"/>
</dbReference>
<dbReference type="PANTHER" id="PTHR43135">
    <property type="entry name" value="ALPHA-D-RIBOSE 1-METHYLPHOSPHONATE 5-TRIPHOSPHATE DIPHOSPHATASE"/>
    <property type="match status" value="1"/>
</dbReference>
<dbReference type="InterPro" id="IPR032466">
    <property type="entry name" value="Metal_Hydrolase"/>
</dbReference>
<dbReference type="KEGG" id="cdo:CDOO_00905"/>